<protein>
    <submittedName>
        <fullName evidence="12">L-serine dehydratase</fullName>
    </submittedName>
</protein>
<dbReference type="FunFam" id="3.30.1330.90:FF:000001">
    <property type="entry name" value="L-serine ammonia-lyase 1"/>
    <property type="match status" value="1"/>
</dbReference>
<dbReference type="InterPro" id="IPR005130">
    <property type="entry name" value="Ser_deHydtase-like_asu"/>
</dbReference>
<dbReference type="InterPro" id="IPR051318">
    <property type="entry name" value="Fe-S_L-Ser"/>
</dbReference>
<keyword evidence="13" id="KW-1185">Reference proteome</keyword>
<accession>A0AAF0YCL4</accession>
<dbReference type="GO" id="GO:0051539">
    <property type="term" value="F:4 iron, 4 sulfur cluster binding"/>
    <property type="evidence" value="ECO:0007669"/>
    <property type="project" value="UniProtKB-KW"/>
</dbReference>
<comment type="cofactor">
    <cofactor evidence="1">
        <name>[4Fe-4S] cluster</name>
        <dbReference type="ChEBI" id="CHEBI:49883"/>
    </cofactor>
</comment>
<keyword evidence="4" id="KW-0004">4Fe-4S</keyword>
<dbReference type="InterPro" id="IPR005131">
    <property type="entry name" value="Ser_deHydtase_bsu"/>
</dbReference>
<dbReference type="GeneID" id="87809090"/>
<keyword evidence="5" id="KW-0479">Metal-binding</keyword>
<dbReference type="AlphaFoldDB" id="A0AAF0YCL4"/>
<dbReference type="PANTHER" id="PTHR30182">
    <property type="entry name" value="L-SERINE DEHYDRATASE"/>
    <property type="match status" value="1"/>
</dbReference>
<keyword evidence="8" id="KW-0456">Lyase</keyword>
<dbReference type="Proteomes" id="UP000827549">
    <property type="component" value="Chromosome 4"/>
</dbReference>
<dbReference type="SUPFAM" id="SSF143548">
    <property type="entry name" value="Serine metabolism enzymes domain"/>
    <property type="match status" value="1"/>
</dbReference>
<name>A0AAF0YCL4_9TREE</name>
<reference evidence="12" key="1">
    <citation type="submission" date="2023-10" db="EMBL/GenBank/DDBJ databases">
        <authorList>
            <person name="Noh H."/>
        </authorList>
    </citation>
    <scope>NUCLEOTIDE SEQUENCE</scope>
    <source>
        <strain evidence="12">DUCC4014</strain>
    </source>
</reference>
<evidence type="ECO:0000259" key="10">
    <source>
        <dbReference type="Pfam" id="PF03313"/>
    </source>
</evidence>
<gene>
    <name evidence="12" type="primary">nagk</name>
    <name evidence="12" type="ORF">LOC62_04G005862</name>
</gene>
<dbReference type="GO" id="GO:0046872">
    <property type="term" value="F:metal ion binding"/>
    <property type="evidence" value="ECO:0007669"/>
    <property type="project" value="UniProtKB-KW"/>
</dbReference>
<feature type="region of interest" description="Disordered" evidence="9">
    <location>
        <begin position="52"/>
        <end position="78"/>
    </location>
</feature>
<evidence type="ECO:0000256" key="7">
    <source>
        <dbReference type="ARBA" id="ARBA00023014"/>
    </source>
</evidence>
<dbReference type="Pfam" id="PF03315">
    <property type="entry name" value="SDH_beta"/>
    <property type="match status" value="1"/>
</dbReference>
<evidence type="ECO:0000256" key="1">
    <source>
        <dbReference type="ARBA" id="ARBA00001966"/>
    </source>
</evidence>
<comment type="pathway">
    <text evidence="2">Carbohydrate biosynthesis; gluconeogenesis.</text>
</comment>
<evidence type="ECO:0000256" key="2">
    <source>
        <dbReference type="ARBA" id="ARBA00004742"/>
    </source>
</evidence>
<dbReference type="InterPro" id="IPR029009">
    <property type="entry name" value="ASB_dom_sf"/>
</dbReference>
<evidence type="ECO:0000256" key="5">
    <source>
        <dbReference type="ARBA" id="ARBA00022723"/>
    </source>
</evidence>
<dbReference type="GO" id="GO:0003941">
    <property type="term" value="F:L-serine ammonia-lyase activity"/>
    <property type="evidence" value="ECO:0007669"/>
    <property type="project" value="InterPro"/>
</dbReference>
<feature type="domain" description="Serine dehydratase-like alpha subunit" evidence="10">
    <location>
        <begin position="320"/>
        <end position="624"/>
    </location>
</feature>
<dbReference type="RefSeq" id="XP_062628401.1">
    <property type="nucleotide sequence ID" value="XM_062772417.1"/>
</dbReference>
<proteinExistence type="predicted"/>
<evidence type="ECO:0000259" key="11">
    <source>
        <dbReference type="Pfam" id="PF03315"/>
    </source>
</evidence>
<dbReference type="Gene3D" id="3.30.1330.90">
    <property type="entry name" value="D-3-phosphoglycerate dehydrogenase, domain 3"/>
    <property type="match status" value="1"/>
</dbReference>
<dbReference type="Pfam" id="PF03313">
    <property type="entry name" value="SDH_alpha"/>
    <property type="match status" value="1"/>
</dbReference>
<dbReference type="GO" id="GO:0006094">
    <property type="term" value="P:gluconeogenesis"/>
    <property type="evidence" value="ECO:0007669"/>
    <property type="project" value="UniProtKB-KW"/>
</dbReference>
<dbReference type="PANTHER" id="PTHR30182:SF1">
    <property type="entry name" value="L-SERINE DEHYDRATASE 1"/>
    <property type="match status" value="1"/>
</dbReference>
<evidence type="ECO:0000256" key="9">
    <source>
        <dbReference type="SAM" id="MobiDB-lite"/>
    </source>
</evidence>
<evidence type="ECO:0000256" key="4">
    <source>
        <dbReference type="ARBA" id="ARBA00022485"/>
    </source>
</evidence>
<evidence type="ECO:0000313" key="12">
    <source>
        <dbReference type="EMBL" id="WOO82369.1"/>
    </source>
</evidence>
<keyword evidence="3" id="KW-0312">Gluconeogenesis</keyword>
<keyword evidence="6" id="KW-0408">Iron</keyword>
<organism evidence="12 13">
    <name type="scientific">Vanrija pseudolonga</name>
    <dbReference type="NCBI Taxonomy" id="143232"/>
    <lineage>
        <taxon>Eukaryota</taxon>
        <taxon>Fungi</taxon>
        <taxon>Dikarya</taxon>
        <taxon>Basidiomycota</taxon>
        <taxon>Agaricomycotina</taxon>
        <taxon>Tremellomycetes</taxon>
        <taxon>Trichosporonales</taxon>
        <taxon>Trichosporonaceae</taxon>
        <taxon>Vanrija</taxon>
    </lineage>
</organism>
<feature type="domain" description="Serine dehydratase beta chain" evidence="11">
    <location>
        <begin position="86"/>
        <end position="241"/>
    </location>
</feature>
<evidence type="ECO:0000256" key="6">
    <source>
        <dbReference type="ARBA" id="ARBA00023004"/>
    </source>
</evidence>
<dbReference type="EMBL" id="CP086717">
    <property type="protein sequence ID" value="WOO82369.1"/>
    <property type="molecule type" value="Genomic_DNA"/>
</dbReference>
<evidence type="ECO:0000256" key="3">
    <source>
        <dbReference type="ARBA" id="ARBA00022432"/>
    </source>
</evidence>
<keyword evidence="7" id="KW-0411">Iron-sulfur</keyword>
<sequence>MLRSAPRRAARVVLTPRIALAARAVPRPAALSLPSATPAAFTLTRANSTAVAPATPNMGQIPLSELPPSQRPGAEDKPRAEHAVISTFDLFSIGIGPSSSHTVGPMRAAKIFTFSLPKAMHKHVHSLKVSLHGSLAATGMGHMTPHAVLLGLMGEDPESVEVGRLGRVLDEVRAVGEVDLGLDHGAHKRVKFDLDRDMTWHLNPLPAHPNGVVFTVFDKNGDMLATNEYFSVGGGFVVNKETQTANQNLYYRETHADDATPARRDQGQGFAATTADGLLPAITDGKGDGNAAEIEGKAEPKRLPFIFATAEELLAICERENLTIAQVVWENERAFRSEAEIEAGLMALWETMDGCIRNGVTSSDKHLPGGLNVRRRAPGLYKRLQQGFYLSVGVPRNPSLGPGTAVEPAPKNGKRTGRQGHYLELVPKHTRPVFPGIEYLSCMAIAVNEVNASGGRVVTAPTNGAAGVIPATLKYVTEFISQNAHRDIMTFLLTASAVGMLFKRGATISAAEGGCMAEVGVACSMAAAGLTAILGAEPPVILQAAEIGIEHNLGLTCDPLGGLVQVPCIERNSLGAVKAVTAAQLAMAGSGEHTVSLDDAIEACRTTAMDMHSHYKETSLGGLAASVKIPLCKSPLHCRRASLLTVPSITRMLMHDLQWEEWVQGFTNMYNYHMDYLSSMLRVVIFRA</sequence>
<evidence type="ECO:0000313" key="13">
    <source>
        <dbReference type="Proteomes" id="UP000827549"/>
    </source>
</evidence>
<evidence type="ECO:0000256" key="8">
    <source>
        <dbReference type="ARBA" id="ARBA00023239"/>
    </source>
</evidence>